<dbReference type="GO" id="GO:0008270">
    <property type="term" value="F:zinc ion binding"/>
    <property type="evidence" value="ECO:0007669"/>
    <property type="project" value="UniProtKB-KW"/>
</dbReference>
<evidence type="ECO:0000256" key="4">
    <source>
        <dbReference type="PROSITE-ProRule" id="PRU01343"/>
    </source>
</evidence>
<dbReference type="PROSITE" id="PS51999">
    <property type="entry name" value="ZF_GRF"/>
    <property type="match status" value="1"/>
</dbReference>
<feature type="domain" description="GRF-type" evidence="6">
    <location>
        <begin position="19"/>
        <end position="61"/>
    </location>
</feature>
<dbReference type="AlphaFoldDB" id="A0AAF0ZR17"/>
<evidence type="ECO:0000256" key="3">
    <source>
        <dbReference type="ARBA" id="ARBA00022833"/>
    </source>
</evidence>
<organism evidence="7 8">
    <name type="scientific">Solanum verrucosum</name>
    <dbReference type="NCBI Taxonomy" id="315347"/>
    <lineage>
        <taxon>Eukaryota</taxon>
        <taxon>Viridiplantae</taxon>
        <taxon>Streptophyta</taxon>
        <taxon>Embryophyta</taxon>
        <taxon>Tracheophyta</taxon>
        <taxon>Spermatophyta</taxon>
        <taxon>Magnoliopsida</taxon>
        <taxon>eudicotyledons</taxon>
        <taxon>Gunneridae</taxon>
        <taxon>Pentapetalae</taxon>
        <taxon>asterids</taxon>
        <taxon>lamiids</taxon>
        <taxon>Solanales</taxon>
        <taxon>Solanaceae</taxon>
        <taxon>Solanoideae</taxon>
        <taxon>Solaneae</taxon>
        <taxon>Solanum</taxon>
    </lineage>
</organism>
<keyword evidence="5" id="KW-0472">Membrane</keyword>
<evidence type="ECO:0000313" key="8">
    <source>
        <dbReference type="Proteomes" id="UP001234989"/>
    </source>
</evidence>
<keyword evidence="5" id="KW-1133">Transmembrane helix</keyword>
<keyword evidence="1" id="KW-0479">Metal-binding</keyword>
<dbReference type="InterPro" id="IPR010666">
    <property type="entry name" value="Znf_GRF"/>
</dbReference>
<keyword evidence="2 4" id="KW-0863">Zinc-finger</keyword>
<dbReference type="EMBL" id="CP133620">
    <property type="protein sequence ID" value="WMV46370.1"/>
    <property type="molecule type" value="Genomic_DNA"/>
</dbReference>
<keyword evidence="5" id="KW-0812">Transmembrane</keyword>
<name>A0AAF0ZR17_SOLVR</name>
<evidence type="ECO:0000256" key="5">
    <source>
        <dbReference type="SAM" id="Phobius"/>
    </source>
</evidence>
<evidence type="ECO:0000256" key="1">
    <source>
        <dbReference type="ARBA" id="ARBA00022723"/>
    </source>
</evidence>
<gene>
    <name evidence="7" type="ORF">MTR67_039755</name>
</gene>
<keyword evidence="3" id="KW-0862">Zinc</keyword>
<evidence type="ECO:0000256" key="2">
    <source>
        <dbReference type="ARBA" id="ARBA00022771"/>
    </source>
</evidence>
<reference evidence="7" key="1">
    <citation type="submission" date="2023-08" db="EMBL/GenBank/DDBJ databases">
        <title>A de novo genome assembly of Solanum verrucosum Schlechtendal, a Mexican diploid species geographically isolated from the other diploid A-genome species in potato relatives.</title>
        <authorList>
            <person name="Hosaka K."/>
        </authorList>
    </citation>
    <scope>NUCLEOTIDE SEQUENCE</scope>
    <source>
        <tissue evidence="7">Young leaves</tissue>
    </source>
</reference>
<protein>
    <recommendedName>
        <fullName evidence="6">GRF-type domain-containing protein</fullName>
    </recommendedName>
</protein>
<dbReference type="Proteomes" id="UP001234989">
    <property type="component" value="Chromosome 9"/>
</dbReference>
<feature type="transmembrane region" description="Helical" evidence="5">
    <location>
        <begin position="90"/>
        <end position="107"/>
    </location>
</feature>
<dbReference type="PANTHER" id="PTHR33248">
    <property type="entry name" value="ZINC ION-BINDING PROTEIN"/>
    <property type="match status" value="1"/>
</dbReference>
<sequence length="109" mass="12598">MSKLSTSSISSSSTANVLCQCRVVVEMKTSWTQSNPGRRFLCCKTSKARGGCGYFRWYDDEMLAQARRVIWCLLKRVKTYELERNRSRKVWMICIAVGVILATWIYVTK</sequence>
<evidence type="ECO:0000259" key="6">
    <source>
        <dbReference type="PROSITE" id="PS51999"/>
    </source>
</evidence>
<accession>A0AAF0ZR17</accession>
<keyword evidence="8" id="KW-1185">Reference proteome</keyword>
<proteinExistence type="predicted"/>
<dbReference type="Pfam" id="PF06839">
    <property type="entry name" value="Zn_ribbon_GRF"/>
    <property type="match status" value="1"/>
</dbReference>
<evidence type="ECO:0000313" key="7">
    <source>
        <dbReference type="EMBL" id="WMV46370.1"/>
    </source>
</evidence>